<proteinExistence type="predicted"/>
<dbReference type="Proteomes" id="UP001589607">
    <property type="component" value="Unassembled WGS sequence"/>
</dbReference>
<reference evidence="1 2" key="1">
    <citation type="submission" date="2024-09" db="EMBL/GenBank/DDBJ databases">
        <authorList>
            <person name="Sun Q."/>
            <person name="Mori K."/>
        </authorList>
    </citation>
    <scope>NUCLEOTIDE SEQUENCE [LARGE SCALE GENOMIC DNA]</scope>
    <source>
        <strain evidence="1 2">CECT 7955</strain>
    </source>
</reference>
<dbReference type="RefSeq" id="WP_236452886.1">
    <property type="nucleotide sequence ID" value="NZ_CBCSGE010000039.1"/>
</dbReference>
<comment type="caution">
    <text evidence="1">The sequence shown here is derived from an EMBL/GenBank/DDBJ whole genome shotgun (WGS) entry which is preliminary data.</text>
</comment>
<protein>
    <submittedName>
        <fullName evidence="1">Uncharacterized protein</fullName>
    </submittedName>
</protein>
<organism evidence="1 2">
    <name type="scientific">Flavobacterium jumunjinense</name>
    <dbReference type="NCBI Taxonomy" id="998845"/>
    <lineage>
        <taxon>Bacteria</taxon>
        <taxon>Pseudomonadati</taxon>
        <taxon>Bacteroidota</taxon>
        <taxon>Flavobacteriia</taxon>
        <taxon>Flavobacteriales</taxon>
        <taxon>Flavobacteriaceae</taxon>
        <taxon>Flavobacterium</taxon>
    </lineage>
</organism>
<evidence type="ECO:0000313" key="1">
    <source>
        <dbReference type="EMBL" id="MFB9098301.1"/>
    </source>
</evidence>
<accession>A0ABV5GSQ6</accession>
<dbReference type="EMBL" id="JBHMEY010000072">
    <property type="protein sequence ID" value="MFB9098301.1"/>
    <property type="molecule type" value="Genomic_DNA"/>
</dbReference>
<sequence length="63" mass="6939">MQKQISLTVQPSNAVDLKAKQKALEAIALLETDTLTFLGELANSPKAVKKLKDNKKLIKTMVM</sequence>
<gene>
    <name evidence="1" type="ORF">ACFFVF_17460</name>
</gene>
<keyword evidence="2" id="KW-1185">Reference proteome</keyword>
<name>A0ABV5GSQ6_9FLAO</name>
<evidence type="ECO:0000313" key="2">
    <source>
        <dbReference type="Proteomes" id="UP001589607"/>
    </source>
</evidence>